<dbReference type="GO" id="GO:0016973">
    <property type="term" value="P:poly(A)+ mRNA export from nucleus"/>
    <property type="evidence" value="ECO:0007669"/>
    <property type="project" value="TreeGrafter"/>
</dbReference>
<dbReference type="Pfam" id="PF08711">
    <property type="entry name" value="Med26"/>
    <property type="match status" value="1"/>
</dbReference>
<comment type="caution">
    <text evidence="5">The sequence shown here is derived from an EMBL/GenBank/DDBJ whole genome shotgun (WGS) entry which is preliminary data.</text>
</comment>
<feature type="domain" description="TFIIS N-terminal" evidence="4">
    <location>
        <begin position="1"/>
        <end position="31"/>
    </location>
</feature>
<dbReference type="InterPro" id="IPR051037">
    <property type="entry name" value="RNAPII_TF_IWS1"/>
</dbReference>
<evidence type="ECO:0000256" key="3">
    <source>
        <dbReference type="SAM" id="MobiDB-lite"/>
    </source>
</evidence>
<dbReference type="PANTHER" id="PTHR46010:SF1">
    <property type="entry name" value="PROTEIN IWS1 HOMOLOG"/>
    <property type="match status" value="1"/>
</dbReference>
<dbReference type="InterPro" id="IPR017923">
    <property type="entry name" value="TFIIS_N"/>
</dbReference>
<dbReference type="Proteomes" id="UP000550707">
    <property type="component" value="Unassembled WGS sequence"/>
</dbReference>
<dbReference type="EMBL" id="JACASF010000011">
    <property type="protein sequence ID" value="KAF6450355.1"/>
    <property type="molecule type" value="Genomic_DNA"/>
</dbReference>
<organism evidence="5 6">
    <name type="scientific">Molossus molossus</name>
    <name type="common">Pallas' mastiff bat</name>
    <name type="synonym">Vespertilio molossus</name>
    <dbReference type="NCBI Taxonomy" id="27622"/>
    <lineage>
        <taxon>Eukaryota</taxon>
        <taxon>Metazoa</taxon>
        <taxon>Chordata</taxon>
        <taxon>Craniata</taxon>
        <taxon>Vertebrata</taxon>
        <taxon>Euteleostomi</taxon>
        <taxon>Mammalia</taxon>
        <taxon>Eutheria</taxon>
        <taxon>Laurasiatheria</taxon>
        <taxon>Chiroptera</taxon>
        <taxon>Yangochiroptera</taxon>
        <taxon>Molossidae</taxon>
        <taxon>Molossus</taxon>
    </lineage>
</organism>
<evidence type="ECO:0000259" key="4">
    <source>
        <dbReference type="PROSITE" id="PS51319"/>
    </source>
</evidence>
<evidence type="ECO:0000313" key="6">
    <source>
        <dbReference type="Proteomes" id="UP000550707"/>
    </source>
</evidence>
<dbReference type="InterPro" id="IPR035441">
    <property type="entry name" value="TFIIS/LEDGF_dom_sf"/>
</dbReference>
<keyword evidence="2" id="KW-0539">Nucleus</keyword>
<evidence type="ECO:0000313" key="5">
    <source>
        <dbReference type="EMBL" id="KAF6450355.1"/>
    </source>
</evidence>
<evidence type="ECO:0000256" key="1">
    <source>
        <dbReference type="ARBA" id="ARBA00037992"/>
    </source>
</evidence>
<feature type="compositionally biased region" description="Basic and acidic residues" evidence="3">
    <location>
        <begin position="38"/>
        <end position="49"/>
    </location>
</feature>
<reference evidence="5 6" key="1">
    <citation type="journal article" date="2020" name="Nature">
        <title>Six reference-quality genomes reveal evolution of bat adaptations.</title>
        <authorList>
            <person name="Jebb D."/>
            <person name="Huang Z."/>
            <person name="Pippel M."/>
            <person name="Hughes G.M."/>
            <person name="Lavrichenko K."/>
            <person name="Devanna P."/>
            <person name="Winkler S."/>
            <person name="Jermiin L.S."/>
            <person name="Skirmuntt E.C."/>
            <person name="Katzourakis A."/>
            <person name="Burkitt-Gray L."/>
            <person name="Ray D.A."/>
            <person name="Sullivan K.A.M."/>
            <person name="Roscito J.G."/>
            <person name="Kirilenko B.M."/>
            <person name="Davalos L.M."/>
            <person name="Corthals A.P."/>
            <person name="Power M.L."/>
            <person name="Jones G."/>
            <person name="Ransome R.D."/>
            <person name="Dechmann D.K.N."/>
            <person name="Locatelli A.G."/>
            <person name="Puechmaille S.J."/>
            <person name="Fedrigo O."/>
            <person name="Jarvis E.D."/>
            <person name="Hiller M."/>
            <person name="Vernes S.C."/>
            <person name="Myers E.W."/>
            <person name="Teeling E.C."/>
        </authorList>
    </citation>
    <scope>NUCLEOTIDE SEQUENCE [LARGE SCALE GENOMIC DNA]</scope>
    <source>
        <strain evidence="5">MMolMol1</strain>
        <tissue evidence="5">Muscle</tissue>
    </source>
</reference>
<dbReference type="PANTHER" id="PTHR46010">
    <property type="entry name" value="PROTEIN IWS1 HOMOLOG"/>
    <property type="match status" value="1"/>
</dbReference>
<comment type="subcellular location">
    <subcellularLocation>
        <location evidence="2">Nucleus</location>
    </subcellularLocation>
</comment>
<comment type="similarity">
    <text evidence="1">Belongs to the IWS1 family.</text>
</comment>
<accession>A0A7J8FS57</accession>
<keyword evidence="6" id="KW-1185">Reference proteome</keyword>
<proteinExistence type="inferred from homology"/>
<protein>
    <recommendedName>
        <fullName evidence="4">TFIIS N-terminal domain-containing protein</fullName>
    </recommendedName>
</protein>
<dbReference type="AlphaFoldDB" id="A0A7J8FS57"/>
<gene>
    <name evidence="5" type="ORF">HJG59_007008</name>
</gene>
<evidence type="ECO:0000256" key="2">
    <source>
        <dbReference type="PROSITE-ProRule" id="PRU00649"/>
    </source>
</evidence>
<dbReference type="PROSITE" id="PS51319">
    <property type="entry name" value="TFIIS_N"/>
    <property type="match status" value="1"/>
</dbReference>
<sequence>MYLYKHPKESRSNKDMAGKLINEWSRPIFGLTSNYKGMTREEREQRDLEQMPQRRRMSRYEGTGMSKWSTCYCRSNSAFL</sequence>
<feature type="region of interest" description="Disordered" evidence="3">
    <location>
        <begin position="35"/>
        <end position="60"/>
    </location>
</feature>
<dbReference type="Gene3D" id="1.20.930.10">
    <property type="entry name" value="Conserved domain common to transcription factors TFIIS, elongin A, CRSP70"/>
    <property type="match status" value="1"/>
</dbReference>
<dbReference type="GO" id="GO:0005634">
    <property type="term" value="C:nucleus"/>
    <property type="evidence" value="ECO:0007669"/>
    <property type="project" value="UniProtKB-SubCell"/>
</dbReference>
<name>A0A7J8FS57_MOLMO</name>